<feature type="signal peptide" evidence="1">
    <location>
        <begin position="1"/>
        <end position="22"/>
    </location>
</feature>
<accession>A0A934WX19</accession>
<feature type="chain" id="PRO_5036944538" description="Lipoprotein" evidence="1">
    <location>
        <begin position="23"/>
        <end position="240"/>
    </location>
</feature>
<evidence type="ECO:0000256" key="1">
    <source>
        <dbReference type="SAM" id="SignalP"/>
    </source>
</evidence>
<dbReference type="Proteomes" id="UP000611723">
    <property type="component" value="Unassembled WGS sequence"/>
</dbReference>
<protein>
    <recommendedName>
        <fullName evidence="4">Lipoprotein</fullName>
    </recommendedName>
</protein>
<keyword evidence="1" id="KW-0732">Signal</keyword>
<reference evidence="2" key="1">
    <citation type="submission" date="2021-01" db="EMBL/GenBank/DDBJ databases">
        <title>Marivirga aurantiaca sp. nov., isolated from intertidal surface sediments.</title>
        <authorList>
            <person name="Zhang M."/>
        </authorList>
    </citation>
    <scope>NUCLEOTIDE SEQUENCE</scope>
    <source>
        <strain evidence="2">S37H4</strain>
    </source>
</reference>
<dbReference type="PROSITE" id="PS51257">
    <property type="entry name" value="PROKAR_LIPOPROTEIN"/>
    <property type="match status" value="1"/>
</dbReference>
<comment type="caution">
    <text evidence="2">The sequence shown here is derived from an EMBL/GenBank/DDBJ whole genome shotgun (WGS) entry which is preliminary data.</text>
</comment>
<gene>
    <name evidence="2" type="ORF">JKA74_05255</name>
</gene>
<dbReference type="EMBL" id="JAEQBW010000001">
    <property type="protein sequence ID" value="MBK6264436.1"/>
    <property type="molecule type" value="Genomic_DNA"/>
</dbReference>
<dbReference type="RefSeq" id="WP_201430098.1">
    <property type="nucleotide sequence ID" value="NZ_JAEQBW010000001.1"/>
</dbReference>
<keyword evidence="3" id="KW-1185">Reference proteome</keyword>
<evidence type="ECO:0000313" key="3">
    <source>
        <dbReference type="Proteomes" id="UP000611723"/>
    </source>
</evidence>
<proteinExistence type="predicted"/>
<evidence type="ECO:0000313" key="2">
    <source>
        <dbReference type="EMBL" id="MBK6264436.1"/>
    </source>
</evidence>
<evidence type="ECO:0008006" key="4">
    <source>
        <dbReference type="Google" id="ProtNLM"/>
    </source>
</evidence>
<dbReference type="AlphaFoldDB" id="A0A934WX19"/>
<name>A0A934WX19_9BACT</name>
<sequence>MKELLQLASLSLVIVIFSCAEAGQGNSHTNKLLLNSTDSCLTAKEKFPSELIDPGTIAQMVKVPVREVRVEDNTQIIDKPKYMNVRYQWPSDRTFMMTMGDRSVELEANNFIAVGNMDLLNYPMIGNDKSFVDYFKHMYRLSQPQNGLSSETNQQTPIVNKYDGHKLQKEETNIEYVLLEGVGDVACWGVINITGFKSLQLKVLKSNIIFNVNVNISDDLHENIEMAKAVALKIISVCGK</sequence>
<organism evidence="2 3">
    <name type="scientific">Marivirga aurantiaca</name>
    <dbReference type="NCBI Taxonomy" id="2802615"/>
    <lineage>
        <taxon>Bacteria</taxon>
        <taxon>Pseudomonadati</taxon>
        <taxon>Bacteroidota</taxon>
        <taxon>Cytophagia</taxon>
        <taxon>Cytophagales</taxon>
        <taxon>Marivirgaceae</taxon>
        <taxon>Marivirga</taxon>
    </lineage>
</organism>